<dbReference type="SUPFAM" id="SSF50037">
    <property type="entry name" value="C-terminal domain of transcriptional repressors"/>
    <property type="match status" value="1"/>
</dbReference>
<dbReference type="SMART" id="SM00899">
    <property type="entry name" value="FeoA"/>
    <property type="match status" value="1"/>
</dbReference>
<dbReference type="PANTHER" id="PTHR43151:SF1">
    <property type="entry name" value="SSR2333 PROTEIN"/>
    <property type="match status" value="1"/>
</dbReference>
<evidence type="ECO:0000259" key="2">
    <source>
        <dbReference type="SMART" id="SM00899"/>
    </source>
</evidence>
<proteinExistence type="predicted"/>
<organism evidence="3">
    <name type="scientific">hydrothermal vent metagenome</name>
    <dbReference type="NCBI Taxonomy" id="652676"/>
    <lineage>
        <taxon>unclassified sequences</taxon>
        <taxon>metagenomes</taxon>
        <taxon>ecological metagenomes</taxon>
    </lineage>
</organism>
<protein>
    <recommendedName>
        <fullName evidence="2">Ferrous iron transporter FeoA-like domain-containing protein</fullName>
    </recommendedName>
</protein>
<sequence length="81" mass="8718">MPDPSSTTNLLKLQNGRSGRIASIEGGKQMVRRMLSLGLRVGTVINMLNHRGNSVVIQNKGTRVALGPGIAEKLLIEPLEN</sequence>
<gene>
    <name evidence="3" type="ORF">MNBD_GAMMA05-2350</name>
</gene>
<dbReference type="InterPro" id="IPR053184">
    <property type="entry name" value="FeoA-like"/>
</dbReference>
<evidence type="ECO:0000313" key="3">
    <source>
        <dbReference type="EMBL" id="VAW50995.1"/>
    </source>
</evidence>
<dbReference type="Gene3D" id="2.30.30.90">
    <property type="match status" value="1"/>
</dbReference>
<dbReference type="GO" id="GO:0046914">
    <property type="term" value="F:transition metal ion binding"/>
    <property type="evidence" value="ECO:0007669"/>
    <property type="project" value="InterPro"/>
</dbReference>
<reference evidence="3" key="1">
    <citation type="submission" date="2018-06" db="EMBL/GenBank/DDBJ databases">
        <authorList>
            <person name="Zhirakovskaya E."/>
        </authorList>
    </citation>
    <scope>NUCLEOTIDE SEQUENCE</scope>
</reference>
<dbReference type="InterPro" id="IPR007167">
    <property type="entry name" value="Fe-transptr_FeoA-like"/>
</dbReference>
<name>A0A3B0W525_9ZZZZ</name>
<dbReference type="InterPro" id="IPR038157">
    <property type="entry name" value="FeoA_core_dom"/>
</dbReference>
<dbReference type="Pfam" id="PF04023">
    <property type="entry name" value="FeoA"/>
    <property type="match status" value="1"/>
</dbReference>
<dbReference type="PANTHER" id="PTHR43151">
    <property type="entry name" value="FEOA FAMILY PROTEIN"/>
    <property type="match status" value="1"/>
</dbReference>
<accession>A0A3B0W525</accession>
<dbReference type="AlphaFoldDB" id="A0A3B0W525"/>
<feature type="domain" description="Ferrous iron transporter FeoA-like" evidence="2">
    <location>
        <begin position="8"/>
        <end position="78"/>
    </location>
</feature>
<dbReference type="InterPro" id="IPR008988">
    <property type="entry name" value="Transcriptional_repressor_C"/>
</dbReference>
<evidence type="ECO:0000256" key="1">
    <source>
        <dbReference type="ARBA" id="ARBA00023004"/>
    </source>
</evidence>
<keyword evidence="1" id="KW-0408">Iron</keyword>
<dbReference type="EMBL" id="UOFE01000011">
    <property type="protein sequence ID" value="VAW50995.1"/>
    <property type="molecule type" value="Genomic_DNA"/>
</dbReference>